<reference evidence="3" key="1">
    <citation type="submission" date="2021-03" db="EMBL/GenBank/DDBJ databases">
        <authorList>
            <person name="Li Z."/>
            <person name="Yang C."/>
        </authorList>
    </citation>
    <scope>NUCLEOTIDE SEQUENCE</scope>
    <source>
        <strain evidence="3">Dzin_1.0</strain>
        <tissue evidence="3">Leaf</tissue>
    </source>
</reference>
<dbReference type="PANTHER" id="PTHR46863:SF1">
    <property type="entry name" value="PROTEIN KINASE SUPERFAMILY PROTEIN"/>
    <property type="match status" value="1"/>
</dbReference>
<evidence type="ECO:0000313" key="4">
    <source>
        <dbReference type="Proteomes" id="UP001085076"/>
    </source>
</evidence>
<gene>
    <name evidence="3" type="ORF">J5N97_028375</name>
</gene>
<dbReference type="InterPro" id="IPR011009">
    <property type="entry name" value="Kinase-like_dom_sf"/>
</dbReference>
<dbReference type="GO" id="GO:0005524">
    <property type="term" value="F:ATP binding"/>
    <property type="evidence" value="ECO:0007669"/>
    <property type="project" value="InterPro"/>
</dbReference>
<dbReference type="OrthoDB" id="4062651at2759"/>
<dbReference type="PROSITE" id="PS50011">
    <property type="entry name" value="PROTEIN_KINASE_DOM"/>
    <property type="match status" value="1"/>
</dbReference>
<dbReference type="InterPro" id="IPR000719">
    <property type="entry name" value="Prot_kinase_dom"/>
</dbReference>
<evidence type="ECO:0000259" key="2">
    <source>
        <dbReference type="PROSITE" id="PS50011"/>
    </source>
</evidence>
<reference evidence="3" key="2">
    <citation type="journal article" date="2022" name="Hortic Res">
        <title>The genome of Dioscorea zingiberensis sheds light on the biosynthesis, origin and evolution of the medicinally important diosgenin saponins.</title>
        <authorList>
            <person name="Li Y."/>
            <person name="Tan C."/>
            <person name="Li Z."/>
            <person name="Guo J."/>
            <person name="Li S."/>
            <person name="Chen X."/>
            <person name="Wang C."/>
            <person name="Dai X."/>
            <person name="Yang H."/>
            <person name="Song W."/>
            <person name="Hou L."/>
            <person name="Xu J."/>
            <person name="Tong Z."/>
            <person name="Xu A."/>
            <person name="Yuan X."/>
            <person name="Wang W."/>
            <person name="Yang Q."/>
            <person name="Chen L."/>
            <person name="Sun Z."/>
            <person name="Wang K."/>
            <person name="Pan B."/>
            <person name="Chen J."/>
            <person name="Bao Y."/>
            <person name="Liu F."/>
            <person name="Qi X."/>
            <person name="Gang D.R."/>
            <person name="Wen J."/>
            <person name="Li J."/>
        </authorList>
    </citation>
    <scope>NUCLEOTIDE SEQUENCE</scope>
    <source>
        <strain evidence="3">Dzin_1.0</strain>
    </source>
</reference>
<comment type="caution">
    <text evidence="3">The sequence shown here is derived from an EMBL/GenBank/DDBJ whole genome shotgun (WGS) entry which is preliminary data.</text>
</comment>
<organism evidence="3 4">
    <name type="scientific">Dioscorea zingiberensis</name>
    <dbReference type="NCBI Taxonomy" id="325984"/>
    <lineage>
        <taxon>Eukaryota</taxon>
        <taxon>Viridiplantae</taxon>
        <taxon>Streptophyta</taxon>
        <taxon>Embryophyta</taxon>
        <taxon>Tracheophyta</taxon>
        <taxon>Spermatophyta</taxon>
        <taxon>Magnoliopsida</taxon>
        <taxon>Liliopsida</taxon>
        <taxon>Dioscoreales</taxon>
        <taxon>Dioscoreaceae</taxon>
        <taxon>Dioscorea</taxon>
    </lineage>
</organism>
<dbReference type="Proteomes" id="UP001085076">
    <property type="component" value="Miscellaneous, Linkage group lg09"/>
</dbReference>
<dbReference type="GO" id="GO:0004672">
    <property type="term" value="F:protein kinase activity"/>
    <property type="evidence" value="ECO:0007669"/>
    <property type="project" value="InterPro"/>
</dbReference>
<dbReference type="Gene3D" id="1.10.510.10">
    <property type="entry name" value="Transferase(Phosphotransferase) domain 1"/>
    <property type="match status" value="1"/>
</dbReference>
<evidence type="ECO:0000313" key="3">
    <source>
        <dbReference type="EMBL" id="KAJ0963253.1"/>
    </source>
</evidence>
<dbReference type="SUPFAM" id="SSF56112">
    <property type="entry name" value="Protein kinase-like (PK-like)"/>
    <property type="match status" value="1"/>
</dbReference>
<dbReference type="EMBL" id="JAGGNH010000009">
    <property type="protein sequence ID" value="KAJ0963253.1"/>
    <property type="molecule type" value="Genomic_DNA"/>
</dbReference>
<feature type="region of interest" description="Disordered" evidence="1">
    <location>
        <begin position="1"/>
        <end position="27"/>
    </location>
</feature>
<dbReference type="AlphaFoldDB" id="A0A9D5BYV2"/>
<name>A0A9D5BYV2_9LILI</name>
<accession>A0A9D5BYV2</accession>
<feature type="domain" description="Protein kinase" evidence="2">
    <location>
        <begin position="1"/>
        <end position="207"/>
    </location>
</feature>
<sequence length="207" mass="22773">MYGMQADGVEQGCRPVDSGRSRRRPGRRLGKAGYAYLEIAADVAQGLNYIHHHSAASSPHGNRHVQLQFLHPHLLLRSRGSLRRDPDEFTGYSPRLIQGTTGYMAPEVVVGGRISQSSDAFAFGVVLLKLLSNKKTMDTISLIETTKVAIGAGDKEAENVVRSGRVRRWMYGWLRDSFPVALAEKLVRLAPPMCGGRADFSISLSPR</sequence>
<proteinExistence type="predicted"/>
<protein>
    <recommendedName>
        <fullName evidence="2">Protein kinase domain-containing protein</fullName>
    </recommendedName>
</protein>
<evidence type="ECO:0000256" key="1">
    <source>
        <dbReference type="SAM" id="MobiDB-lite"/>
    </source>
</evidence>
<dbReference type="PANTHER" id="PTHR46863">
    <property type="entry name" value="OS09G0572100 PROTEIN"/>
    <property type="match status" value="1"/>
</dbReference>
<keyword evidence="4" id="KW-1185">Reference proteome</keyword>